<sequence>MSEYVENYELERPSAAEIETLACDENVIKTITKLQAFQSQLHASKFITECHQSLHPIKPKVSRIRCLALGSPVGSKNALYQLAFLAELASFLGINEVSVYDPVFTKTDIYLLENHLKYSVTKGGFGKVQDLETLYFMPHAPLELTQVLLDSEKPLYFLGNDILAHTDRYTKAKLHDKYETISLLVHLSEDKPKEKSADDFTPVSRRKKKKNVFVEPEINYDYTNSYLGKLQMTRYKESFKKDSDWGNSFSDLALHVIEPRLESNRKDDVDADKKDEETKKSTPEL</sequence>
<evidence type="ECO:0000256" key="1">
    <source>
        <dbReference type="ARBA" id="ARBA00009856"/>
    </source>
</evidence>
<dbReference type="GeneID" id="30981264"/>
<dbReference type="InterPro" id="IPR040044">
    <property type="entry name" value="SRR1L"/>
</dbReference>
<dbReference type="OrthoDB" id="551431at2759"/>
<evidence type="ECO:0000259" key="3">
    <source>
        <dbReference type="Pfam" id="PF07985"/>
    </source>
</evidence>
<dbReference type="PANTHER" id="PTHR28626:SF3">
    <property type="entry name" value="SRR1-LIKE PROTEIN"/>
    <property type="match status" value="1"/>
</dbReference>
<dbReference type="GO" id="GO:0005737">
    <property type="term" value="C:cytoplasm"/>
    <property type="evidence" value="ECO:0007669"/>
    <property type="project" value="TreeGrafter"/>
</dbReference>
<feature type="region of interest" description="Disordered" evidence="2">
    <location>
        <begin position="263"/>
        <end position="285"/>
    </location>
</feature>
<evidence type="ECO:0000256" key="2">
    <source>
        <dbReference type="SAM" id="MobiDB-lite"/>
    </source>
</evidence>
<dbReference type="GO" id="GO:0005634">
    <property type="term" value="C:nucleus"/>
    <property type="evidence" value="ECO:0007669"/>
    <property type="project" value="TreeGrafter"/>
</dbReference>
<dbReference type="EMBL" id="KV453909">
    <property type="protein sequence ID" value="ODV81562.1"/>
    <property type="molecule type" value="Genomic_DNA"/>
</dbReference>
<evidence type="ECO:0000313" key="5">
    <source>
        <dbReference type="Proteomes" id="UP000094285"/>
    </source>
</evidence>
<organism evidence="4 5">
    <name type="scientific">Suhomyces tanzawaensis NRRL Y-17324</name>
    <dbReference type="NCBI Taxonomy" id="984487"/>
    <lineage>
        <taxon>Eukaryota</taxon>
        <taxon>Fungi</taxon>
        <taxon>Dikarya</taxon>
        <taxon>Ascomycota</taxon>
        <taxon>Saccharomycotina</taxon>
        <taxon>Pichiomycetes</taxon>
        <taxon>Debaryomycetaceae</taxon>
        <taxon>Suhomyces</taxon>
    </lineage>
</organism>
<evidence type="ECO:0000313" key="4">
    <source>
        <dbReference type="EMBL" id="ODV81562.1"/>
    </source>
</evidence>
<dbReference type="PANTHER" id="PTHR28626">
    <property type="entry name" value="SRR1-LIKE PROTEIN"/>
    <property type="match status" value="1"/>
</dbReference>
<dbReference type="Pfam" id="PF07985">
    <property type="entry name" value="SRR1"/>
    <property type="match status" value="1"/>
</dbReference>
<reference evidence="5" key="1">
    <citation type="submission" date="2016-05" db="EMBL/GenBank/DDBJ databases">
        <title>Comparative genomics of biotechnologically important yeasts.</title>
        <authorList>
            <consortium name="DOE Joint Genome Institute"/>
            <person name="Riley R."/>
            <person name="Haridas S."/>
            <person name="Wolfe K.H."/>
            <person name="Lopes M.R."/>
            <person name="Hittinger C.T."/>
            <person name="Goker M."/>
            <person name="Salamov A."/>
            <person name="Wisecaver J."/>
            <person name="Long T.M."/>
            <person name="Aerts A.L."/>
            <person name="Barry K."/>
            <person name="Choi C."/>
            <person name="Clum A."/>
            <person name="Coughlan A.Y."/>
            <person name="Deshpande S."/>
            <person name="Douglass A.P."/>
            <person name="Hanson S.J."/>
            <person name="Klenk H.-P."/>
            <person name="Labutti K."/>
            <person name="Lapidus A."/>
            <person name="Lindquist E."/>
            <person name="Lipzen A."/>
            <person name="Meier-Kolthoff J.P."/>
            <person name="Ohm R.A."/>
            <person name="Otillar R.P."/>
            <person name="Pangilinan J."/>
            <person name="Peng Y."/>
            <person name="Rokas A."/>
            <person name="Rosa C.A."/>
            <person name="Scheuner C."/>
            <person name="Sibirny A.A."/>
            <person name="Slot J.C."/>
            <person name="Stielow J.B."/>
            <person name="Sun H."/>
            <person name="Kurtzman C.P."/>
            <person name="Blackwell M."/>
            <person name="Grigoriev I.V."/>
            <person name="Jeffries T.W."/>
        </authorList>
    </citation>
    <scope>NUCLEOTIDE SEQUENCE [LARGE SCALE GENOMIC DNA]</scope>
    <source>
        <strain evidence="5">NRRL Y-17324</strain>
    </source>
</reference>
<gene>
    <name evidence="4" type="ORF">CANTADRAFT_24464</name>
</gene>
<dbReference type="RefSeq" id="XP_020066684.1">
    <property type="nucleotide sequence ID" value="XM_020207127.1"/>
</dbReference>
<dbReference type="Proteomes" id="UP000094285">
    <property type="component" value="Unassembled WGS sequence"/>
</dbReference>
<protein>
    <recommendedName>
        <fullName evidence="3">SRR1-like domain-containing protein</fullName>
    </recommendedName>
</protein>
<name>A0A1E4SQ75_9ASCO</name>
<proteinExistence type="inferred from homology"/>
<dbReference type="AlphaFoldDB" id="A0A1E4SQ75"/>
<comment type="similarity">
    <text evidence="1">Belongs to the SRR1 family.</text>
</comment>
<accession>A0A1E4SQ75</accession>
<dbReference type="InterPro" id="IPR012942">
    <property type="entry name" value="SRR1-like"/>
</dbReference>
<feature type="domain" description="SRR1-like" evidence="3">
    <location>
        <begin position="51"/>
        <end position="255"/>
    </location>
</feature>
<keyword evidence="5" id="KW-1185">Reference proteome</keyword>